<evidence type="ECO:0000256" key="1">
    <source>
        <dbReference type="ARBA" id="ARBA00023157"/>
    </source>
</evidence>
<keyword evidence="1" id="KW-1015">Disulfide bond</keyword>
<keyword evidence="3" id="KW-0732">Signal</keyword>
<organism evidence="5">
    <name type="scientific">Scolopendra viridis</name>
    <name type="common">Giant centipede</name>
    <dbReference type="NCBI Taxonomy" id="118503"/>
    <lineage>
        <taxon>Eukaryota</taxon>
        <taxon>Metazoa</taxon>
        <taxon>Ecdysozoa</taxon>
        <taxon>Arthropoda</taxon>
        <taxon>Myriapoda</taxon>
        <taxon>Chilopoda</taxon>
        <taxon>Pleurostigmophora</taxon>
        <taxon>Scolopendromorpha</taxon>
        <taxon>Scolopendridae</taxon>
        <taxon>Scolopendra</taxon>
    </lineage>
</organism>
<gene>
    <name evidence="5" type="primary">Scol-pM12A</name>
</gene>
<reference evidence="5" key="1">
    <citation type="journal article" date="2018" name="Toxicon">
        <title>Venom-gland transcriptomics and venom proteomics of the giant Florida blue centipede, Scolopendra viridis.</title>
        <authorList>
            <person name="Ward M.J."/>
            <person name="Rokyta D.R."/>
        </authorList>
    </citation>
    <scope>NUCLEOTIDE SEQUENCE</scope>
    <source>
        <tissue evidence="5">Venom gland</tissue>
    </source>
</reference>
<dbReference type="PANTHER" id="PTHR46908">
    <property type="entry name" value="CUBILIN-LIKE PROTEIN"/>
    <property type="match status" value="1"/>
</dbReference>
<protein>
    <submittedName>
        <fullName evidence="5">Scol-pM12A</fullName>
    </submittedName>
</protein>
<feature type="chain" id="PRO_5020038673" evidence="3">
    <location>
        <begin position="29"/>
        <end position="415"/>
    </location>
</feature>
<feature type="signal peptide" evidence="3">
    <location>
        <begin position="1"/>
        <end position="28"/>
    </location>
</feature>
<feature type="domain" description="CUB" evidence="4">
    <location>
        <begin position="35"/>
        <end position="160"/>
    </location>
</feature>
<dbReference type="Pfam" id="PF00431">
    <property type="entry name" value="CUB"/>
    <property type="match status" value="1"/>
</dbReference>
<dbReference type="CDD" id="cd00041">
    <property type="entry name" value="CUB"/>
    <property type="match status" value="1"/>
</dbReference>
<evidence type="ECO:0000256" key="2">
    <source>
        <dbReference type="PROSITE-ProRule" id="PRU00059"/>
    </source>
</evidence>
<dbReference type="PANTHER" id="PTHR46908:SF8">
    <property type="entry name" value="C-TYPE LECTIN DOMAIN-CONTAINING PROTEIN"/>
    <property type="match status" value="1"/>
</dbReference>
<dbReference type="Gene3D" id="2.60.120.290">
    <property type="entry name" value="Spermadhesin, CUB domain"/>
    <property type="match status" value="1"/>
</dbReference>
<dbReference type="EMBL" id="GGNE01000235">
    <property type="protein sequence ID" value="MIC88776.1"/>
    <property type="molecule type" value="Transcribed_RNA"/>
</dbReference>
<dbReference type="PROSITE" id="PS01180">
    <property type="entry name" value="CUB"/>
    <property type="match status" value="1"/>
</dbReference>
<sequence length="415" mass="46441">MKTSIFWLPMNLWFSFISIFFLIKFSQGDDTALECPDFVITEAATIQSPLYNEGYFANFRCWYNITAPEGKAIQLTFTEFNLPPSKVSEHVNYHIYDSGCHTDYVQWWETKDTKEATGRFCGTELKTKTIKTTGNKLHIVFQSFVTDTAFKGFMAKISFIKKGGDIPAICGNIVNTAGTFKMRKTGGNKVCEFSVKAPIGKIPQVNPLAVSVKNSGSNCLNFDLIQDNGYGEFKETMTTCSPNLQNKNRKQKNVQFVNFKISVEGNQGFNGRIEVSFIQPIPFCGGDTTNGASLSSTEVSTGRYIVCAWTVKKPATTDSLELTVTTDLADPIRNEYKPSVCMKDQILAFAYTPDPRNFTRTNWENAVSIPICGVTANKQLRIKKLDRSSQSHHVTVLSIMTLDKSKQKSIKFSIN</sequence>
<proteinExistence type="predicted"/>
<dbReference type="SUPFAM" id="SSF49854">
    <property type="entry name" value="Spermadhesin, CUB domain"/>
    <property type="match status" value="1"/>
</dbReference>
<evidence type="ECO:0000259" key="4">
    <source>
        <dbReference type="PROSITE" id="PS01180"/>
    </source>
</evidence>
<dbReference type="AlphaFoldDB" id="A0A4D5R9G8"/>
<evidence type="ECO:0000256" key="3">
    <source>
        <dbReference type="SAM" id="SignalP"/>
    </source>
</evidence>
<comment type="caution">
    <text evidence="2">Lacks conserved residue(s) required for the propagation of feature annotation.</text>
</comment>
<dbReference type="InterPro" id="IPR000859">
    <property type="entry name" value="CUB_dom"/>
</dbReference>
<dbReference type="SMART" id="SM00042">
    <property type="entry name" value="CUB"/>
    <property type="match status" value="1"/>
</dbReference>
<accession>A0A4D5R9G8</accession>
<dbReference type="InterPro" id="IPR052129">
    <property type="entry name" value="Spermadhesin-Link_domain"/>
</dbReference>
<evidence type="ECO:0000313" key="5">
    <source>
        <dbReference type="EMBL" id="MIC88776.1"/>
    </source>
</evidence>
<dbReference type="InterPro" id="IPR035914">
    <property type="entry name" value="Sperma_CUB_dom_sf"/>
</dbReference>
<name>A0A4D5R9G8_SCOVI</name>